<dbReference type="AlphaFoldDB" id="A0AAV2P3E0"/>
<organism evidence="1 2">
    <name type="scientific">Lasius platythorax</name>
    <dbReference type="NCBI Taxonomy" id="488582"/>
    <lineage>
        <taxon>Eukaryota</taxon>
        <taxon>Metazoa</taxon>
        <taxon>Ecdysozoa</taxon>
        <taxon>Arthropoda</taxon>
        <taxon>Hexapoda</taxon>
        <taxon>Insecta</taxon>
        <taxon>Pterygota</taxon>
        <taxon>Neoptera</taxon>
        <taxon>Endopterygota</taxon>
        <taxon>Hymenoptera</taxon>
        <taxon>Apocrita</taxon>
        <taxon>Aculeata</taxon>
        <taxon>Formicoidea</taxon>
        <taxon>Formicidae</taxon>
        <taxon>Formicinae</taxon>
        <taxon>Lasius</taxon>
        <taxon>Lasius</taxon>
    </lineage>
</organism>
<sequence length="91" mass="10718">MNRLKNSSEPLKFGSREEIEIRGCSLFAANKVCKEMLKKRLQYVEEKSILMTKAFSAPILLDNFLLGFIDNKRDKECLKQDPFHYIRTLLY</sequence>
<name>A0AAV2P3E0_9HYME</name>
<dbReference type="InterPro" id="IPR019438">
    <property type="entry name" value="Q_salvage"/>
</dbReference>
<dbReference type="EMBL" id="OZ034830">
    <property type="protein sequence ID" value="CAL1687143.1"/>
    <property type="molecule type" value="Genomic_DNA"/>
</dbReference>
<evidence type="ECO:0000313" key="1">
    <source>
        <dbReference type="EMBL" id="CAL1687143.1"/>
    </source>
</evidence>
<protein>
    <submittedName>
        <fullName evidence="1">Uncharacterized protein</fullName>
    </submittedName>
</protein>
<reference evidence="1" key="1">
    <citation type="submission" date="2024-04" db="EMBL/GenBank/DDBJ databases">
        <authorList>
            <consortium name="Molecular Ecology Group"/>
        </authorList>
    </citation>
    <scope>NUCLEOTIDE SEQUENCE</scope>
</reference>
<gene>
    <name evidence="1" type="ORF">LPLAT_LOCUS12402</name>
</gene>
<proteinExistence type="predicted"/>
<keyword evidence="2" id="KW-1185">Reference proteome</keyword>
<dbReference type="Pfam" id="PF10343">
    <property type="entry name" value="Q_salvage"/>
    <property type="match status" value="1"/>
</dbReference>
<accession>A0AAV2P3E0</accession>
<dbReference type="Proteomes" id="UP001497644">
    <property type="component" value="Chromosome 7"/>
</dbReference>
<evidence type="ECO:0000313" key="2">
    <source>
        <dbReference type="Proteomes" id="UP001497644"/>
    </source>
</evidence>